<evidence type="ECO:0000259" key="1">
    <source>
        <dbReference type="Pfam" id="PF10373"/>
    </source>
</evidence>
<dbReference type="Proteomes" id="UP000193719">
    <property type="component" value="Unassembled WGS sequence"/>
</dbReference>
<dbReference type="AlphaFoldDB" id="A0A1Y1V4N5"/>
<accession>A0A1Y1V4N5</accession>
<dbReference type="InterPro" id="IPR011990">
    <property type="entry name" value="TPR-like_helical_dom_sf"/>
</dbReference>
<dbReference type="InterPro" id="IPR019458">
    <property type="entry name" value="Est1-like_N"/>
</dbReference>
<organism evidence="3 4">
    <name type="scientific">Piromyces finnis</name>
    <dbReference type="NCBI Taxonomy" id="1754191"/>
    <lineage>
        <taxon>Eukaryota</taxon>
        <taxon>Fungi</taxon>
        <taxon>Fungi incertae sedis</taxon>
        <taxon>Chytridiomycota</taxon>
        <taxon>Chytridiomycota incertae sedis</taxon>
        <taxon>Neocallimastigomycetes</taxon>
        <taxon>Neocallimastigales</taxon>
        <taxon>Neocallimastigaceae</taxon>
        <taxon>Piromyces</taxon>
    </lineage>
</organism>
<dbReference type="GO" id="GO:0070034">
    <property type="term" value="F:telomerase RNA binding"/>
    <property type="evidence" value="ECO:0007669"/>
    <property type="project" value="TreeGrafter"/>
</dbReference>
<dbReference type="PANTHER" id="PTHR15696">
    <property type="entry name" value="SMG-7 SUPPRESSOR WITH MORPHOLOGICAL EFFECT ON GENITALIA PROTEIN 7"/>
    <property type="match status" value="1"/>
</dbReference>
<reference evidence="3 4" key="2">
    <citation type="submission" date="2016-08" db="EMBL/GenBank/DDBJ databases">
        <title>Pervasive Adenine N6-methylation of Active Genes in Fungi.</title>
        <authorList>
            <consortium name="DOE Joint Genome Institute"/>
            <person name="Mondo S.J."/>
            <person name="Dannebaum R.O."/>
            <person name="Kuo R.C."/>
            <person name="Labutti K."/>
            <person name="Haridas S."/>
            <person name="Kuo A."/>
            <person name="Salamov A."/>
            <person name="Ahrendt S.R."/>
            <person name="Lipzen A."/>
            <person name="Sullivan W."/>
            <person name="Andreopoulos W.B."/>
            <person name="Clum A."/>
            <person name="Lindquist E."/>
            <person name="Daum C."/>
            <person name="Ramamoorthy G.K."/>
            <person name="Gryganskyi A."/>
            <person name="Culley D."/>
            <person name="Magnuson J.K."/>
            <person name="James T.Y."/>
            <person name="O'Malley M.A."/>
            <person name="Stajich J.E."/>
            <person name="Spatafora J.W."/>
            <person name="Visel A."/>
            <person name="Grigoriev I.V."/>
        </authorList>
    </citation>
    <scope>NUCLEOTIDE SEQUENCE [LARGE SCALE GENOMIC DNA]</scope>
    <source>
        <strain evidence="4">finn</strain>
    </source>
</reference>
<comment type="caution">
    <text evidence="3">The sequence shown here is derived from an EMBL/GenBank/DDBJ whole genome shotgun (WGS) entry which is preliminary data.</text>
</comment>
<dbReference type="STRING" id="1754191.A0A1Y1V4N5"/>
<evidence type="ECO:0008006" key="5">
    <source>
        <dbReference type="Google" id="ProtNLM"/>
    </source>
</evidence>
<proteinExistence type="predicted"/>
<protein>
    <recommendedName>
        <fullName evidence="5">DNA/RNA-binding domain-containing protein</fullName>
    </recommendedName>
</protein>
<dbReference type="Gene3D" id="1.25.40.10">
    <property type="entry name" value="Tetratricopeptide repeat domain"/>
    <property type="match status" value="1"/>
</dbReference>
<feature type="domain" description="Telomerase activating protein Est1-like N-terminal" evidence="2">
    <location>
        <begin position="34"/>
        <end position="160"/>
    </location>
</feature>
<dbReference type="SUPFAM" id="SSF48452">
    <property type="entry name" value="TPR-like"/>
    <property type="match status" value="1"/>
</dbReference>
<reference evidence="3 4" key="1">
    <citation type="submission" date="2016-08" db="EMBL/GenBank/DDBJ databases">
        <title>Genomes of anaerobic fungi encode conserved fungal cellulosomes for biomass hydrolysis.</title>
        <authorList>
            <consortium name="DOE Joint Genome Institute"/>
            <person name="Haitjema C.H."/>
            <person name="Gilmore S.P."/>
            <person name="Henske J.K."/>
            <person name="Solomon K.V."/>
            <person name="De Groot R."/>
            <person name="Kuo A."/>
            <person name="Mondo S.J."/>
            <person name="Salamov A.A."/>
            <person name="Labutti K."/>
            <person name="Zhao Z."/>
            <person name="Chiniquy J."/>
            <person name="Barry K."/>
            <person name="Brewer H.M."/>
            <person name="Purvine S.O."/>
            <person name="Wright A.T."/>
            <person name="Boxma B."/>
            <person name="Van Alen T."/>
            <person name="Hackstein J.H."/>
            <person name="Baker S.E."/>
            <person name="Grigoriev I.V."/>
            <person name="O'Malley M.A."/>
        </authorList>
    </citation>
    <scope>NUCLEOTIDE SEQUENCE [LARGE SCALE GENOMIC DNA]</scope>
    <source>
        <strain evidence="4">finn</strain>
    </source>
</reference>
<name>A0A1Y1V4N5_9FUNG</name>
<dbReference type="Pfam" id="PF10374">
    <property type="entry name" value="EST1"/>
    <property type="match status" value="1"/>
</dbReference>
<dbReference type="InterPro" id="IPR045153">
    <property type="entry name" value="Est1/Ebs1-like"/>
</dbReference>
<dbReference type="EMBL" id="MCFH01000035">
    <property type="protein sequence ID" value="ORX46414.1"/>
    <property type="molecule type" value="Genomic_DNA"/>
</dbReference>
<sequence length="282" mass="33467">MISPTIFKKYKYNRLRNSFEQIFLIDLNYAVSNDIESSLWRNIFYLVIDDYRKKNKEYKRAYSTLTPERKFEFKVYSSLFHSFIKESINFYTDFIQKLTKLYSLSQVSRVFKPIELSLVDVDIEPLETLQINEKTKEIAIKVCHQTLIYLGDLIRYAEMYSEVSYKNWGIAENYYQMAIQLIPFNGNPFNQLAVIASYELKSTIAIENYMRSLVIKVPFSTSSDNLYLAIEKVKSKKDILKEKFKNRQYPNSFSKAYITSLKGDFLNDYERLISYTYGNSRE</sequence>
<dbReference type="Pfam" id="PF10373">
    <property type="entry name" value="EST1_DNA_bind"/>
    <property type="match status" value="1"/>
</dbReference>
<gene>
    <name evidence="3" type="ORF">BCR36DRAFT_297571</name>
</gene>
<dbReference type="GO" id="GO:0042162">
    <property type="term" value="F:telomeric DNA binding"/>
    <property type="evidence" value="ECO:0007669"/>
    <property type="project" value="TreeGrafter"/>
</dbReference>
<keyword evidence="4" id="KW-1185">Reference proteome</keyword>
<dbReference type="PANTHER" id="PTHR15696:SF0">
    <property type="entry name" value="TELOMERASE-BINDING PROTEIN EST1A"/>
    <property type="match status" value="1"/>
</dbReference>
<dbReference type="InterPro" id="IPR018834">
    <property type="entry name" value="DNA/RNA-bd_Est1-type"/>
</dbReference>
<evidence type="ECO:0000313" key="4">
    <source>
        <dbReference type="Proteomes" id="UP000193719"/>
    </source>
</evidence>
<dbReference type="GO" id="GO:0000184">
    <property type="term" value="P:nuclear-transcribed mRNA catabolic process, nonsense-mediated decay"/>
    <property type="evidence" value="ECO:0007669"/>
    <property type="project" value="TreeGrafter"/>
</dbReference>
<dbReference type="OrthoDB" id="69928at2759"/>
<evidence type="ECO:0000313" key="3">
    <source>
        <dbReference type="EMBL" id="ORX46414.1"/>
    </source>
</evidence>
<evidence type="ECO:0000259" key="2">
    <source>
        <dbReference type="Pfam" id="PF10374"/>
    </source>
</evidence>
<dbReference type="GO" id="GO:0005697">
    <property type="term" value="C:telomerase holoenzyme complex"/>
    <property type="evidence" value="ECO:0007669"/>
    <property type="project" value="TreeGrafter"/>
</dbReference>
<feature type="domain" description="DNA/RNA-binding" evidence="1">
    <location>
        <begin position="171"/>
        <end position="247"/>
    </location>
</feature>